<evidence type="ECO:0000259" key="3">
    <source>
        <dbReference type="PROSITE" id="PS50132"/>
    </source>
</evidence>
<dbReference type="InterPro" id="IPR046995">
    <property type="entry name" value="RGS10/12/14-like"/>
</dbReference>
<dbReference type="GO" id="GO:0005886">
    <property type="term" value="C:plasma membrane"/>
    <property type="evidence" value="ECO:0007669"/>
    <property type="project" value="TreeGrafter"/>
</dbReference>
<feature type="compositionally biased region" description="Polar residues" evidence="1">
    <location>
        <begin position="458"/>
        <end position="475"/>
    </location>
</feature>
<dbReference type="Proteomes" id="UP000030758">
    <property type="component" value="Unassembled WGS sequence"/>
</dbReference>
<sequence>MNKMRKAEQPEGQRTVLLKRGSKGFGFSLAEQYPSCLSAVHAEGAASLAGLRVGDIVVALNGADVQKASHRRIVDIVARSGSTLEITVQTPQSKSLCSLIENPNARLRAGRFANLVTPISDKLGHLPDRIGFAGSVRPEVALSMPGLRIHQDRNPSRGRGCTVLQSSMVAHAGGDSSSDSSFMERDLDLIFQVVLVYIGSVTVPASQRSRRKVLRLALHSLKAQKVRVRTVLMKAYEDQLVVTNSKGALINRLKNSNVAFVAACPENKQYFCVTMLHQDDDSISGRGGGQSSPSSSVDESAISHVFAVDPELHSHSYHYLYAKRFGIKCTRAPTIDQTGALLGGIHASTFPAYSSCLEFPDVSVAVLQSLSSLVEHSKSTESQRIVTDSGDRPPIVEGRSRKFIAQRSFPWSSPCTSSCPTDAEERQLRKEEQAQCSQGADSLRRSSLLVLSDGLTMDSANGRTPSGGEPSNSGNLLLRKLCSERVRRPKNKTLSLCQEPAEKLTNLRLSNGESPHDRWTDDFEMLLHDPERLSVFAKFLRKEYSEENIEFWMDCEEYKRAASSQDRQMLGKHLYDCYFSPNAHKPVNVDSEARQSVKAGIEAGNFTESLFDKAQLQVSFHN</sequence>
<dbReference type="PANTHER" id="PTHR45945">
    <property type="entry name" value="REGULATOR OF G-PROTEIN SIGNALING LOCO"/>
    <property type="match status" value="1"/>
</dbReference>
<dbReference type="Pfam" id="PF00595">
    <property type="entry name" value="PDZ"/>
    <property type="match status" value="1"/>
</dbReference>
<dbReference type="PROSITE" id="PS50132">
    <property type="entry name" value="RGS"/>
    <property type="match status" value="1"/>
</dbReference>
<dbReference type="InterPro" id="IPR036034">
    <property type="entry name" value="PDZ_sf"/>
</dbReference>
<feature type="domain" description="RGS" evidence="3">
    <location>
        <begin position="522"/>
        <end position="618"/>
    </location>
</feature>
<dbReference type="Gene3D" id="2.30.42.10">
    <property type="match status" value="1"/>
</dbReference>
<dbReference type="GO" id="GO:0005634">
    <property type="term" value="C:nucleus"/>
    <property type="evidence" value="ECO:0007669"/>
    <property type="project" value="TreeGrafter"/>
</dbReference>
<dbReference type="SUPFAM" id="SSF50156">
    <property type="entry name" value="PDZ domain-like"/>
    <property type="match status" value="1"/>
</dbReference>
<dbReference type="Proteomes" id="UP000030764">
    <property type="component" value="Unassembled WGS sequence"/>
</dbReference>
<dbReference type="EMBL" id="KL363270">
    <property type="protein sequence ID" value="KFD49472.1"/>
    <property type="molecule type" value="Genomic_DNA"/>
</dbReference>
<evidence type="ECO:0000256" key="1">
    <source>
        <dbReference type="SAM" id="MobiDB-lite"/>
    </source>
</evidence>
<organism evidence="4 6">
    <name type="scientific">Trichuris suis</name>
    <name type="common">pig whipworm</name>
    <dbReference type="NCBI Taxonomy" id="68888"/>
    <lineage>
        <taxon>Eukaryota</taxon>
        <taxon>Metazoa</taxon>
        <taxon>Ecdysozoa</taxon>
        <taxon>Nematoda</taxon>
        <taxon>Enoplea</taxon>
        <taxon>Dorylaimia</taxon>
        <taxon>Trichinellida</taxon>
        <taxon>Trichuridae</taxon>
        <taxon>Trichuris</taxon>
    </lineage>
</organism>
<dbReference type="Gene3D" id="1.10.167.10">
    <property type="entry name" value="Regulator of G-protein Signalling 4, domain 2"/>
    <property type="match status" value="1"/>
</dbReference>
<reference evidence="4 6" key="1">
    <citation type="journal article" date="2014" name="Nat. Genet.">
        <title>Genome and transcriptome of the porcine whipworm Trichuris suis.</title>
        <authorList>
            <person name="Jex A.R."/>
            <person name="Nejsum P."/>
            <person name="Schwarz E.M."/>
            <person name="Hu L."/>
            <person name="Young N.D."/>
            <person name="Hall R.S."/>
            <person name="Korhonen P.K."/>
            <person name="Liao S."/>
            <person name="Thamsborg S."/>
            <person name="Xia J."/>
            <person name="Xu P."/>
            <person name="Wang S."/>
            <person name="Scheerlinck J.P."/>
            <person name="Hofmann A."/>
            <person name="Sternberg P.W."/>
            <person name="Wang J."/>
            <person name="Gasser R.B."/>
        </authorList>
    </citation>
    <scope>NUCLEOTIDE SEQUENCE [LARGE SCALE GENOMIC DNA]</scope>
    <source>
        <strain evidence="5">DCEP-RM93F</strain>
        <strain evidence="4">DCEP-RM93M</strain>
    </source>
</reference>
<dbReference type="InterPro" id="IPR044926">
    <property type="entry name" value="RGS_subdomain_2"/>
</dbReference>
<dbReference type="PRINTS" id="PR01301">
    <property type="entry name" value="RGSPROTEIN"/>
</dbReference>
<dbReference type="PROSITE" id="PS50106">
    <property type="entry name" value="PDZ"/>
    <property type="match status" value="1"/>
</dbReference>
<dbReference type="SMART" id="SM00228">
    <property type="entry name" value="PDZ"/>
    <property type="match status" value="1"/>
</dbReference>
<accession>A0A085LWX6</accession>
<dbReference type="FunFam" id="1.10.167.10:FF:000001">
    <property type="entry name" value="Putative regulator of g-protein signaling 12"/>
    <property type="match status" value="1"/>
</dbReference>
<dbReference type="SUPFAM" id="SSF48097">
    <property type="entry name" value="Regulator of G-protein signaling, RGS"/>
    <property type="match status" value="1"/>
</dbReference>
<dbReference type="GO" id="GO:0005096">
    <property type="term" value="F:GTPase activator activity"/>
    <property type="evidence" value="ECO:0007669"/>
    <property type="project" value="InterPro"/>
</dbReference>
<gene>
    <name evidence="4" type="ORF">M513_09657</name>
    <name evidence="5" type="ORF">M514_09657</name>
</gene>
<protein>
    <recommendedName>
        <fullName evidence="7">Regulator of G protein signaling domain protein</fullName>
    </recommendedName>
</protein>
<dbReference type="SMART" id="SM00315">
    <property type="entry name" value="RGS"/>
    <property type="match status" value="1"/>
</dbReference>
<dbReference type="EMBL" id="KL367493">
    <property type="protein sequence ID" value="KFD69739.1"/>
    <property type="molecule type" value="Genomic_DNA"/>
</dbReference>
<dbReference type="GO" id="GO:0005737">
    <property type="term" value="C:cytoplasm"/>
    <property type="evidence" value="ECO:0007669"/>
    <property type="project" value="TreeGrafter"/>
</dbReference>
<dbReference type="InterPro" id="IPR016137">
    <property type="entry name" value="RGS"/>
</dbReference>
<dbReference type="AlphaFoldDB" id="A0A085LWX6"/>
<dbReference type="InterPro" id="IPR036305">
    <property type="entry name" value="RGS_sf"/>
</dbReference>
<feature type="region of interest" description="Disordered" evidence="1">
    <location>
        <begin position="456"/>
        <end position="475"/>
    </location>
</feature>
<evidence type="ECO:0000313" key="5">
    <source>
        <dbReference type="EMBL" id="KFD69739.1"/>
    </source>
</evidence>
<proteinExistence type="predicted"/>
<dbReference type="GO" id="GO:0008277">
    <property type="term" value="P:regulation of G protein-coupled receptor signaling pathway"/>
    <property type="evidence" value="ECO:0007669"/>
    <property type="project" value="TreeGrafter"/>
</dbReference>
<dbReference type="PANTHER" id="PTHR45945:SF3">
    <property type="entry name" value="REGULATOR OF G-PROTEIN SIGNALING LOCO"/>
    <property type="match status" value="1"/>
</dbReference>
<dbReference type="Pfam" id="PF00615">
    <property type="entry name" value="RGS"/>
    <property type="match status" value="1"/>
</dbReference>
<evidence type="ECO:0008006" key="7">
    <source>
        <dbReference type="Google" id="ProtNLM"/>
    </source>
</evidence>
<evidence type="ECO:0000259" key="2">
    <source>
        <dbReference type="PROSITE" id="PS50106"/>
    </source>
</evidence>
<keyword evidence="6" id="KW-1185">Reference proteome</keyword>
<evidence type="ECO:0000313" key="6">
    <source>
        <dbReference type="Proteomes" id="UP000030764"/>
    </source>
</evidence>
<evidence type="ECO:0000313" key="4">
    <source>
        <dbReference type="EMBL" id="KFD49472.1"/>
    </source>
</evidence>
<name>A0A085LWX6_9BILA</name>
<dbReference type="InterPro" id="IPR001478">
    <property type="entry name" value="PDZ"/>
</dbReference>
<feature type="domain" description="PDZ" evidence="2">
    <location>
        <begin position="15"/>
        <end position="92"/>
    </location>
</feature>